<dbReference type="Gramene" id="HORVU.MOREX.r3.6HG0611510.1">
    <property type="protein sequence ID" value="HORVU.MOREX.r3.6HG0611510.1"/>
    <property type="gene ID" value="HORVU.MOREX.r3.6HG0611510"/>
</dbReference>
<dbReference type="EnsemblPlants" id="HORVU.MOREX.r3.6HG0611510.1">
    <property type="protein sequence ID" value="HORVU.MOREX.r3.6HG0611510.1"/>
    <property type="gene ID" value="HORVU.MOREX.r3.6HG0611510"/>
</dbReference>
<name>A0A8I6Y567_HORVV</name>
<organism evidence="1 2">
    <name type="scientific">Hordeum vulgare subsp. vulgare</name>
    <name type="common">Domesticated barley</name>
    <dbReference type="NCBI Taxonomy" id="112509"/>
    <lineage>
        <taxon>Eukaryota</taxon>
        <taxon>Viridiplantae</taxon>
        <taxon>Streptophyta</taxon>
        <taxon>Embryophyta</taxon>
        <taxon>Tracheophyta</taxon>
        <taxon>Spermatophyta</taxon>
        <taxon>Magnoliopsida</taxon>
        <taxon>Liliopsida</taxon>
        <taxon>Poales</taxon>
        <taxon>Poaceae</taxon>
        <taxon>BOP clade</taxon>
        <taxon>Pooideae</taxon>
        <taxon>Triticodae</taxon>
        <taxon>Triticeae</taxon>
        <taxon>Hordeinae</taxon>
        <taxon>Hordeum</taxon>
    </lineage>
</organism>
<sequence>MQFFVPVTLDQGWAAYMWDMMRKEIPVLDPMGCQGLGEGQRCMMHEEAVSKIHSALFTCFNEFFAKWHCTSEKWKRKFPKITDDIFTRDGTEICMIHAIRQYDGNKMKWPLTKNNFVSFQKLVAFEVFRLCDEHANFVSESVLRIAFDEPGE</sequence>
<reference evidence="1" key="3">
    <citation type="submission" date="2022-01" db="UniProtKB">
        <authorList>
            <consortium name="EnsemblPlants"/>
        </authorList>
    </citation>
    <scope>IDENTIFICATION</scope>
    <source>
        <strain evidence="1">subsp. vulgare</strain>
    </source>
</reference>
<reference evidence="2" key="1">
    <citation type="journal article" date="2012" name="Nature">
        <title>A physical, genetic and functional sequence assembly of the barley genome.</title>
        <authorList>
            <consortium name="The International Barley Genome Sequencing Consortium"/>
            <person name="Mayer K.F."/>
            <person name="Waugh R."/>
            <person name="Brown J.W."/>
            <person name="Schulman A."/>
            <person name="Langridge P."/>
            <person name="Platzer M."/>
            <person name="Fincher G.B."/>
            <person name="Muehlbauer G.J."/>
            <person name="Sato K."/>
            <person name="Close T.J."/>
            <person name="Wise R.P."/>
            <person name="Stein N."/>
        </authorList>
    </citation>
    <scope>NUCLEOTIDE SEQUENCE [LARGE SCALE GENOMIC DNA]</scope>
    <source>
        <strain evidence="2">cv. Morex</strain>
    </source>
</reference>
<keyword evidence="2" id="KW-1185">Reference proteome</keyword>
<protein>
    <submittedName>
        <fullName evidence="1">Uncharacterized protein</fullName>
    </submittedName>
</protein>
<dbReference type="Proteomes" id="UP000011116">
    <property type="component" value="Chromosome 6H"/>
</dbReference>
<accession>A0A8I6Y567</accession>
<dbReference type="AlphaFoldDB" id="A0A8I6Y567"/>
<evidence type="ECO:0000313" key="2">
    <source>
        <dbReference type="Proteomes" id="UP000011116"/>
    </source>
</evidence>
<dbReference type="SMR" id="A0A8I6Y567"/>
<evidence type="ECO:0000313" key="1">
    <source>
        <dbReference type="EnsemblPlants" id="HORVU.MOREX.r3.6HG0611510.1"/>
    </source>
</evidence>
<reference evidence="1" key="2">
    <citation type="submission" date="2020-10" db="EMBL/GenBank/DDBJ databases">
        <authorList>
            <person name="Scholz U."/>
            <person name="Mascher M."/>
            <person name="Fiebig A."/>
        </authorList>
    </citation>
    <scope>NUCLEOTIDE SEQUENCE [LARGE SCALE GENOMIC DNA]</scope>
    <source>
        <strain evidence="1">cv. Morex</strain>
    </source>
</reference>
<proteinExistence type="predicted"/>